<evidence type="ECO:0000313" key="2">
    <source>
        <dbReference type="Proteomes" id="UP000198211"/>
    </source>
</evidence>
<comment type="caution">
    <text evidence="1">The sequence shown here is derived from an EMBL/GenBank/DDBJ whole genome shotgun (WGS) entry which is preliminary data.</text>
</comment>
<protein>
    <submittedName>
        <fullName evidence="1">Uncharacterized protein</fullName>
    </submittedName>
</protein>
<sequence length="79" mass="9132">MKTFQRGQHDEISCLETEIANLARDAENDPDGLCTQVHQLRAELDDFERRVVCTHEDLCLVEEERDMLCLEIVQSGKEI</sequence>
<name>A0A225VNR2_9STRA</name>
<gene>
    <name evidence="1" type="ORF">PHMEG_00021067</name>
</gene>
<evidence type="ECO:0000313" key="1">
    <source>
        <dbReference type="EMBL" id="OWZ06649.1"/>
    </source>
</evidence>
<proteinExistence type="predicted"/>
<keyword evidence="2" id="KW-1185">Reference proteome</keyword>
<dbReference type="EMBL" id="NBNE01003871">
    <property type="protein sequence ID" value="OWZ06649.1"/>
    <property type="molecule type" value="Genomic_DNA"/>
</dbReference>
<accession>A0A225VNR2</accession>
<dbReference type="Proteomes" id="UP000198211">
    <property type="component" value="Unassembled WGS sequence"/>
</dbReference>
<dbReference type="AlphaFoldDB" id="A0A225VNR2"/>
<organism evidence="1 2">
    <name type="scientific">Phytophthora megakarya</name>
    <dbReference type="NCBI Taxonomy" id="4795"/>
    <lineage>
        <taxon>Eukaryota</taxon>
        <taxon>Sar</taxon>
        <taxon>Stramenopiles</taxon>
        <taxon>Oomycota</taxon>
        <taxon>Peronosporomycetes</taxon>
        <taxon>Peronosporales</taxon>
        <taxon>Peronosporaceae</taxon>
        <taxon>Phytophthora</taxon>
    </lineage>
</organism>
<reference evidence="2" key="1">
    <citation type="submission" date="2017-03" db="EMBL/GenBank/DDBJ databases">
        <title>Phytopthora megakarya and P. palmivora, two closely related causual agents of cacao black pod achieved similar genome size and gene model numbers by different mechanisms.</title>
        <authorList>
            <person name="Ali S."/>
            <person name="Shao J."/>
            <person name="Larry D.J."/>
            <person name="Kronmiller B."/>
            <person name="Shen D."/>
            <person name="Strem M.D."/>
            <person name="Melnick R.L."/>
            <person name="Guiltinan M.J."/>
            <person name="Tyler B.M."/>
            <person name="Meinhardt L.W."/>
            <person name="Bailey B.A."/>
        </authorList>
    </citation>
    <scope>NUCLEOTIDE SEQUENCE [LARGE SCALE GENOMIC DNA]</scope>
    <source>
        <strain evidence="2">zdho120</strain>
    </source>
</reference>